<evidence type="ECO:0000256" key="9">
    <source>
        <dbReference type="ARBA" id="ARBA00022778"/>
    </source>
</evidence>
<keyword evidence="7" id="KW-0444">Lipid biosynthesis</keyword>
<keyword evidence="11" id="KW-0752">Steroid biosynthesis</keyword>
<dbReference type="AlphaFoldDB" id="A0A182Y3R8"/>
<comment type="pathway">
    <text evidence="4">Isoprenoid biosynthesis; dimethylallyl diphosphate biosynthesis; dimethylallyl diphosphate from isopentenyl diphosphate: step 1/1.</text>
</comment>
<protein>
    <recommendedName>
        <fullName evidence="6">isopentenyl-diphosphate Delta-isomerase</fullName>
        <ecNumber evidence="6">5.3.3.2</ecNumber>
    </recommendedName>
</protein>
<accession>A0A182Y3R8</accession>
<evidence type="ECO:0000256" key="8">
    <source>
        <dbReference type="ARBA" id="ARBA00022723"/>
    </source>
</evidence>
<dbReference type="STRING" id="30069.A0A182Y3R8"/>
<evidence type="ECO:0000313" key="16">
    <source>
        <dbReference type="Proteomes" id="UP000076408"/>
    </source>
</evidence>
<dbReference type="OMA" id="KAPFDNG"/>
<dbReference type="GO" id="GO:0006695">
    <property type="term" value="P:cholesterol biosynthetic process"/>
    <property type="evidence" value="ECO:0007669"/>
    <property type="project" value="UniProtKB-KW"/>
</dbReference>
<dbReference type="NCBIfam" id="TIGR02150">
    <property type="entry name" value="IPP_isom_1"/>
    <property type="match status" value="1"/>
</dbReference>
<dbReference type="PANTHER" id="PTHR10885">
    <property type="entry name" value="ISOPENTENYL-DIPHOSPHATE DELTA-ISOMERASE"/>
    <property type="match status" value="1"/>
</dbReference>
<dbReference type="GO" id="GO:0046872">
    <property type="term" value="F:metal ion binding"/>
    <property type="evidence" value="ECO:0007669"/>
    <property type="project" value="UniProtKB-KW"/>
</dbReference>
<evidence type="ECO:0000256" key="5">
    <source>
        <dbReference type="ARBA" id="ARBA00007579"/>
    </source>
</evidence>
<keyword evidence="8" id="KW-0479">Metal-binding</keyword>
<dbReference type="EC" id="5.3.3.2" evidence="6"/>
<keyword evidence="9" id="KW-0153">Cholesterol metabolism</keyword>
<dbReference type="PIRSF" id="PIRSF018427">
    <property type="entry name" value="Isopntndiph_ism"/>
    <property type="match status" value="1"/>
</dbReference>
<comment type="catalytic activity">
    <reaction evidence="1">
        <text>isopentenyl diphosphate = dimethylallyl diphosphate</text>
        <dbReference type="Rhea" id="RHEA:23284"/>
        <dbReference type="ChEBI" id="CHEBI:57623"/>
        <dbReference type="ChEBI" id="CHEBI:128769"/>
        <dbReference type="EC" id="5.3.3.2"/>
    </reaction>
</comment>
<evidence type="ECO:0000256" key="6">
    <source>
        <dbReference type="ARBA" id="ARBA00012057"/>
    </source>
</evidence>
<evidence type="ECO:0000256" key="7">
    <source>
        <dbReference type="ARBA" id="ARBA00022516"/>
    </source>
</evidence>
<dbReference type="GO" id="GO:0004452">
    <property type="term" value="F:isopentenyl-diphosphate delta-isomerase activity"/>
    <property type="evidence" value="ECO:0007669"/>
    <property type="project" value="UniProtKB-EC"/>
</dbReference>
<keyword evidence="12" id="KW-0443">Lipid metabolism</keyword>
<dbReference type="SUPFAM" id="SSF55811">
    <property type="entry name" value="Nudix"/>
    <property type="match status" value="1"/>
</dbReference>
<reference evidence="16" key="1">
    <citation type="journal article" date="2014" name="Genome Biol.">
        <title>Genome analysis of a major urban malaria vector mosquito, Anopheles stephensi.</title>
        <authorList>
            <person name="Jiang X."/>
            <person name="Peery A."/>
            <person name="Hall A.B."/>
            <person name="Sharma A."/>
            <person name="Chen X.G."/>
            <person name="Waterhouse R.M."/>
            <person name="Komissarov A."/>
            <person name="Riehle M.M."/>
            <person name="Shouche Y."/>
            <person name="Sharakhova M.V."/>
            <person name="Lawson D."/>
            <person name="Pakpour N."/>
            <person name="Arensburger P."/>
            <person name="Davidson V.L."/>
            <person name="Eiglmeier K."/>
            <person name="Emrich S."/>
            <person name="George P."/>
            <person name="Kennedy R.C."/>
            <person name="Mane S.P."/>
            <person name="Maslen G."/>
            <person name="Oringanje C."/>
            <person name="Qi Y."/>
            <person name="Settlage R."/>
            <person name="Tojo M."/>
            <person name="Tubio J.M."/>
            <person name="Unger M.F."/>
            <person name="Wang B."/>
            <person name="Vernick K.D."/>
            <person name="Ribeiro J.M."/>
            <person name="James A.A."/>
            <person name="Michel K."/>
            <person name="Riehle M.A."/>
            <person name="Luckhart S."/>
            <person name="Sharakhov I.V."/>
            <person name="Tu Z."/>
        </authorList>
    </citation>
    <scope>NUCLEOTIDE SEQUENCE [LARGE SCALE GENOMIC DNA]</scope>
    <source>
        <strain evidence="16">Indian</strain>
    </source>
</reference>
<dbReference type="Proteomes" id="UP000076408">
    <property type="component" value="Unassembled WGS sequence"/>
</dbReference>
<dbReference type="VEuPathDB" id="VectorBase:ASTEI20_034063"/>
<evidence type="ECO:0000256" key="10">
    <source>
        <dbReference type="ARBA" id="ARBA00022842"/>
    </source>
</evidence>
<dbReference type="UniPathway" id="UPA00059">
    <property type="reaction ID" value="UER00104"/>
</dbReference>
<dbReference type="InterPro" id="IPR011876">
    <property type="entry name" value="IsopentenylPP_isomerase_typ1"/>
</dbReference>
<evidence type="ECO:0000313" key="15">
    <source>
        <dbReference type="EnsemblMetazoa" id="ASTEI03104-PA"/>
    </source>
</evidence>
<proteinExistence type="inferred from homology"/>
<dbReference type="Gene3D" id="3.90.79.10">
    <property type="entry name" value="Nucleoside Triphosphate Pyrophosphohydrolase"/>
    <property type="match status" value="1"/>
</dbReference>
<dbReference type="GO" id="GO:0050992">
    <property type="term" value="P:dimethylallyl diphosphate biosynthetic process"/>
    <property type="evidence" value="ECO:0007669"/>
    <property type="project" value="UniProtKB-UniPathway"/>
</dbReference>
<comment type="function">
    <text evidence="3">Catalyzes the 1,3-allylic rearrangement of the homoallylic substrate isopentenyl (IPP) to its highly electrophilic allylic isomer, dimethylallyl diphosphate (DMAPP).</text>
</comment>
<dbReference type="PROSITE" id="PS51462">
    <property type="entry name" value="NUDIX"/>
    <property type="match status" value="1"/>
</dbReference>
<evidence type="ECO:0000256" key="14">
    <source>
        <dbReference type="ARBA" id="ARBA00023235"/>
    </source>
</evidence>
<keyword evidence="10" id="KW-0460">Magnesium</keyword>
<evidence type="ECO:0000256" key="11">
    <source>
        <dbReference type="ARBA" id="ARBA00022955"/>
    </source>
</evidence>
<dbReference type="Pfam" id="PF00293">
    <property type="entry name" value="NUDIX"/>
    <property type="match status" value="1"/>
</dbReference>
<sequence>SGRRFRGVDKRQYAFFVVTHGRQTAASRPDLFKCGHGQLGQTAELALEEKCILVNERDQYVGSASKRDCHRVDPEGNIRLHRAFSVFLFNSAGDMLLQRRSVHKITFPDCYTNACCSHPLYDIDGEREELNAVGIRRAAQRRLNYELGIPMAQARPENFHYITRIHYADRGDGTWGEHEIDYILFLQKDVNLKPNDSEVSEVRYIPRNGLDATIANLGAPLTPWFRLILQHRLPLWWDNLHQLKSYENHKQIERF</sequence>
<keyword evidence="16" id="KW-1185">Reference proteome</keyword>
<evidence type="ECO:0000256" key="13">
    <source>
        <dbReference type="ARBA" id="ARBA00023229"/>
    </source>
</evidence>
<evidence type="ECO:0000256" key="12">
    <source>
        <dbReference type="ARBA" id="ARBA00023098"/>
    </source>
</evidence>
<keyword evidence="9" id="KW-1207">Sterol metabolism</keyword>
<evidence type="ECO:0000256" key="4">
    <source>
        <dbReference type="ARBA" id="ARBA00004826"/>
    </source>
</evidence>
<organism evidence="15 16">
    <name type="scientific">Anopheles stephensi</name>
    <name type="common">Indo-Pakistan malaria mosquito</name>
    <dbReference type="NCBI Taxonomy" id="30069"/>
    <lineage>
        <taxon>Eukaryota</taxon>
        <taxon>Metazoa</taxon>
        <taxon>Ecdysozoa</taxon>
        <taxon>Arthropoda</taxon>
        <taxon>Hexapoda</taxon>
        <taxon>Insecta</taxon>
        <taxon>Pterygota</taxon>
        <taxon>Neoptera</taxon>
        <taxon>Endopterygota</taxon>
        <taxon>Diptera</taxon>
        <taxon>Nematocera</taxon>
        <taxon>Culicoidea</taxon>
        <taxon>Culicidae</taxon>
        <taxon>Anophelinae</taxon>
        <taxon>Anopheles</taxon>
    </lineage>
</organism>
<keyword evidence="13" id="KW-0414">Isoprene biosynthesis</keyword>
<keyword evidence="14" id="KW-0413">Isomerase</keyword>
<keyword evidence="9" id="KW-0152">Cholesterol biosynthesis</keyword>
<dbReference type="CDD" id="cd02885">
    <property type="entry name" value="NUDIX_IPP_Isomerase"/>
    <property type="match status" value="1"/>
</dbReference>
<evidence type="ECO:0000256" key="2">
    <source>
        <dbReference type="ARBA" id="ARBA00001946"/>
    </source>
</evidence>
<keyword evidence="9" id="KW-0756">Sterol biosynthesis</keyword>
<dbReference type="InterPro" id="IPR015797">
    <property type="entry name" value="NUDIX_hydrolase-like_dom_sf"/>
</dbReference>
<comment type="cofactor">
    <cofactor evidence="2">
        <name>Mg(2+)</name>
        <dbReference type="ChEBI" id="CHEBI:18420"/>
    </cofactor>
</comment>
<dbReference type="GO" id="GO:0009240">
    <property type="term" value="P:isopentenyl diphosphate biosynthetic process"/>
    <property type="evidence" value="ECO:0007669"/>
    <property type="project" value="TreeGrafter"/>
</dbReference>
<name>A0A182Y3R8_ANOST</name>
<evidence type="ECO:0000256" key="1">
    <source>
        <dbReference type="ARBA" id="ARBA00000374"/>
    </source>
</evidence>
<dbReference type="VEuPathDB" id="VectorBase:ASTEI03104"/>
<dbReference type="VEuPathDB" id="VectorBase:ASTE006878"/>
<comment type="similarity">
    <text evidence="5">Belongs to the IPP isomerase type 1 family.</text>
</comment>
<dbReference type="EnsemblMetazoa" id="ASTEI03104-RA">
    <property type="protein sequence ID" value="ASTEI03104-PA"/>
    <property type="gene ID" value="ASTEI03104"/>
</dbReference>
<evidence type="ECO:0000256" key="3">
    <source>
        <dbReference type="ARBA" id="ARBA00003951"/>
    </source>
</evidence>
<reference evidence="15" key="2">
    <citation type="submission" date="2020-05" db="UniProtKB">
        <authorList>
            <consortium name="EnsemblMetazoa"/>
        </authorList>
    </citation>
    <scope>IDENTIFICATION</scope>
    <source>
        <strain evidence="15">Indian</strain>
    </source>
</reference>
<keyword evidence="9" id="KW-0753">Steroid metabolism</keyword>
<dbReference type="FunFam" id="3.90.79.10:FF:000012">
    <property type="entry name" value="Isopentenyl-diphosphate Delta-isomerase 1"/>
    <property type="match status" value="1"/>
</dbReference>
<dbReference type="GO" id="GO:0005737">
    <property type="term" value="C:cytoplasm"/>
    <property type="evidence" value="ECO:0007669"/>
    <property type="project" value="TreeGrafter"/>
</dbReference>
<dbReference type="InterPro" id="IPR000086">
    <property type="entry name" value="NUDIX_hydrolase_dom"/>
</dbReference>
<dbReference type="PANTHER" id="PTHR10885:SF0">
    <property type="entry name" value="ISOPENTENYL-DIPHOSPHATE DELTA-ISOMERASE"/>
    <property type="match status" value="1"/>
</dbReference>